<evidence type="ECO:0000313" key="3">
    <source>
        <dbReference type="Proteomes" id="UP000053660"/>
    </source>
</evidence>
<dbReference type="EMBL" id="KN611709">
    <property type="protein sequence ID" value="KHJ76484.1"/>
    <property type="molecule type" value="Genomic_DNA"/>
</dbReference>
<protein>
    <submittedName>
        <fullName evidence="2">Uncharacterized protein</fullName>
    </submittedName>
</protein>
<gene>
    <name evidence="2" type="ORF">OESDEN_23896</name>
</gene>
<name>A0A0B1RUX9_OESDE</name>
<dbReference type="AlphaFoldDB" id="A0A0B1RUX9"/>
<sequence>MSMEELRLGSSMDLANSRYYLSLGRTEESRHEALKAKQKQRLDLRADAFRTLQKALKDLHSYRYQPADPQSGQPFRWMPNNKHKRSNADDLHEQQVDEVVDFDGNAAQVAEFVELHA</sequence>
<evidence type="ECO:0000313" key="2">
    <source>
        <dbReference type="EMBL" id="KHJ76484.1"/>
    </source>
</evidence>
<keyword evidence="3" id="KW-1185">Reference proteome</keyword>
<organism evidence="2 3">
    <name type="scientific">Oesophagostomum dentatum</name>
    <name type="common">Nodular worm</name>
    <dbReference type="NCBI Taxonomy" id="61180"/>
    <lineage>
        <taxon>Eukaryota</taxon>
        <taxon>Metazoa</taxon>
        <taxon>Ecdysozoa</taxon>
        <taxon>Nematoda</taxon>
        <taxon>Chromadorea</taxon>
        <taxon>Rhabditida</taxon>
        <taxon>Rhabditina</taxon>
        <taxon>Rhabditomorpha</taxon>
        <taxon>Strongyloidea</taxon>
        <taxon>Strongylidae</taxon>
        <taxon>Oesophagostomum</taxon>
    </lineage>
</organism>
<dbReference type="Proteomes" id="UP000053660">
    <property type="component" value="Unassembled WGS sequence"/>
</dbReference>
<dbReference type="OrthoDB" id="5863605at2759"/>
<accession>A0A0B1RUX9</accession>
<evidence type="ECO:0000256" key="1">
    <source>
        <dbReference type="SAM" id="MobiDB-lite"/>
    </source>
</evidence>
<feature type="region of interest" description="Disordered" evidence="1">
    <location>
        <begin position="60"/>
        <end position="90"/>
    </location>
</feature>
<proteinExistence type="predicted"/>
<reference evidence="2 3" key="1">
    <citation type="submission" date="2014-03" db="EMBL/GenBank/DDBJ databases">
        <title>Draft genome of the hookworm Oesophagostomum dentatum.</title>
        <authorList>
            <person name="Mitreva M."/>
        </authorList>
    </citation>
    <scope>NUCLEOTIDE SEQUENCE [LARGE SCALE GENOMIC DNA]</scope>
    <source>
        <strain evidence="2 3">OD-Hann</strain>
    </source>
</reference>